<dbReference type="InterPro" id="IPR003653">
    <property type="entry name" value="Peptidase_C48_C"/>
</dbReference>
<gene>
    <name evidence="7" type="ORF">HS088_TW09G00326</name>
</gene>
<evidence type="ECO:0000256" key="2">
    <source>
        <dbReference type="ARBA" id="ARBA00022670"/>
    </source>
</evidence>
<evidence type="ECO:0000256" key="5">
    <source>
        <dbReference type="SAM" id="MobiDB-lite"/>
    </source>
</evidence>
<comment type="similarity">
    <text evidence="1">Belongs to the peptidase C48 family.</text>
</comment>
<dbReference type="GO" id="GO:0006508">
    <property type="term" value="P:proteolysis"/>
    <property type="evidence" value="ECO:0007669"/>
    <property type="project" value="UniProtKB-KW"/>
</dbReference>
<evidence type="ECO:0000256" key="3">
    <source>
        <dbReference type="ARBA" id="ARBA00022801"/>
    </source>
</evidence>
<proteinExistence type="inferred from homology"/>
<dbReference type="GO" id="GO:0016926">
    <property type="term" value="P:protein desumoylation"/>
    <property type="evidence" value="ECO:0007669"/>
    <property type="project" value="UniProtKB-ARBA"/>
</dbReference>
<evidence type="ECO:0000259" key="6">
    <source>
        <dbReference type="PROSITE" id="PS50600"/>
    </source>
</evidence>
<evidence type="ECO:0000256" key="4">
    <source>
        <dbReference type="ARBA" id="ARBA00022807"/>
    </source>
</evidence>
<organism evidence="7 8">
    <name type="scientific">Tripterygium wilfordii</name>
    <name type="common">Thunder God vine</name>
    <dbReference type="NCBI Taxonomy" id="458696"/>
    <lineage>
        <taxon>Eukaryota</taxon>
        <taxon>Viridiplantae</taxon>
        <taxon>Streptophyta</taxon>
        <taxon>Embryophyta</taxon>
        <taxon>Tracheophyta</taxon>
        <taxon>Spermatophyta</taxon>
        <taxon>Magnoliopsida</taxon>
        <taxon>eudicotyledons</taxon>
        <taxon>Gunneridae</taxon>
        <taxon>Pentapetalae</taxon>
        <taxon>rosids</taxon>
        <taxon>fabids</taxon>
        <taxon>Celastrales</taxon>
        <taxon>Celastraceae</taxon>
        <taxon>Tripterygium</taxon>
    </lineage>
</organism>
<dbReference type="PANTHER" id="PTHR46915">
    <property type="entry name" value="UBIQUITIN-LIKE PROTEASE 4-RELATED"/>
    <property type="match status" value="1"/>
</dbReference>
<protein>
    <submittedName>
        <fullName evidence="7">Cysteine proteinases superfamily protein putative isoform 3</fullName>
    </submittedName>
</protein>
<dbReference type="Proteomes" id="UP000593562">
    <property type="component" value="Unassembled WGS sequence"/>
</dbReference>
<dbReference type="GO" id="GO:0008234">
    <property type="term" value="F:cysteine-type peptidase activity"/>
    <property type="evidence" value="ECO:0007669"/>
    <property type="project" value="UniProtKB-KW"/>
</dbReference>
<dbReference type="EMBL" id="JAAARO010000009">
    <property type="protein sequence ID" value="KAF5742282.1"/>
    <property type="molecule type" value="Genomic_DNA"/>
</dbReference>
<dbReference type="Gene3D" id="3.30.310.130">
    <property type="entry name" value="Ubiquitin-related"/>
    <property type="match status" value="1"/>
</dbReference>
<feature type="region of interest" description="Disordered" evidence="5">
    <location>
        <begin position="44"/>
        <end position="91"/>
    </location>
</feature>
<keyword evidence="2" id="KW-0645">Protease</keyword>
<feature type="compositionally biased region" description="Basic and acidic residues" evidence="5">
    <location>
        <begin position="62"/>
        <end position="75"/>
    </location>
</feature>
<dbReference type="PANTHER" id="PTHR46915:SF6">
    <property type="entry name" value="CYSTEINE PROTEINASES SUPERFAMILY PROTEIN"/>
    <property type="match status" value="1"/>
</dbReference>
<dbReference type="Pfam" id="PF02902">
    <property type="entry name" value="Peptidase_C48"/>
    <property type="match status" value="1"/>
</dbReference>
<keyword evidence="4" id="KW-0788">Thiol protease</keyword>
<comment type="caution">
    <text evidence="7">The sequence shown here is derived from an EMBL/GenBank/DDBJ whole genome shotgun (WGS) entry which is preliminary data.</text>
</comment>
<dbReference type="AlphaFoldDB" id="A0A7J7D7G7"/>
<dbReference type="SUPFAM" id="SSF54001">
    <property type="entry name" value="Cysteine proteinases"/>
    <property type="match status" value="1"/>
</dbReference>
<reference evidence="7 8" key="1">
    <citation type="journal article" date="2020" name="Nat. Commun.">
        <title>Genome of Tripterygium wilfordii and identification of cytochrome P450 involved in triptolide biosynthesis.</title>
        <authorList>
            <person name="Tu L."/>
            <person name="Su P."/>
            <person name="Zhang Z."/>
            <person name="Gao L."/>
            <person name="Wang J."/>
            <person name="Hu T."/>
            <person name="Zhou J."/>
            <person name="Zhang Y."/>
            <person name="Zhao Y."/>
            <person name="Liu Y."/>
            <person name="Song Y."/>
            <person name="Tong Y."/>
            <person name="Lu Y."/>
            <person name="Yang J."/>
            <person name="Xu C."/>
            <person name="Jia M."/>
            <person name="Peters R.J."/>
            <person name="Huang L."/>
            <person name="Gao W."/>
        </authorList>
    </citation>
    <scope>NUCLEOTIDE SEQUENCE [LARGE SCALE GENOMIC DNA]</scope>
    <source>
        <strain evidence="8">cv. XIE 37</strain>
        <tissue evidence="7">Leaf</tissue>
    </source>
</reference>
<feature type="domain" description="Ubiquitin-like protease family profile" evidence="6">
    <location>
        <begin position="1"/>
        <end position="211"/>
    </location>
</feature>
<feature type="compositionally biased region" description="Polar residues" evidence="5">
    <location>
        <begin position="76"/>
        <end position="90"/>
    </location>
</feature>
<evidence type="ECO:0000256" key="1">
    <source>
        <dbReference type="ARBA" id="ARBA00005234"/>
    </source>
</evidence>
<keyword evidence="8" id="KW-1185">Reference proteome</keyword>
<sequence length="303" mass="35525">MTVDDKVSLMDWKVDTVMREQKLILSEMKSMFDLLRTTMEKIQREIPTKSSAVSEETDNAFTEEKKNPSPKKQESKTPSLKKQISSLSCRRTTRNKVHGNVITEQSKKIDSTTFESYLQNHWNLLILCNFDESMQSKTRTPCMMLLDSLEKADPKRLEPDIRKFVWDIYQTEGRPEDRKSIYRIPFLVPKVPQQRDDEECGTFVLYFINRFVQDAPENFNVKDFPYFVSFCYCCHVYFFKYVDALQSLVVICSGTADGSKLVQCRQRRWKQSSATSIEDMTYAYQFKHIIIFDTGPGCFWITP</sequence>
<dbReference type="Gene3D" id="1.10.418.20">
    <property type="match status" value="1"/>
</dbReference>
<name>A0A7J7D7G7_TRIWF</name>
<dbReference type="InParanoid" id="A0A7J7D7G7"/>
<dbReference type="PROSITE" id="PS50600">
    <property type="entry name" value="ULP_PROTEASE"/>
    <property type="match status" value="1"/>
</dbReference>
<accession>A0A7J7D7G7</accession>
<evidence type="ECO:0000313" key="7">
    <source>
        <dbReference type="EMBL" id="KAF5742282.1"/>
    </source>
</evidence>
<dbReference type="InterPro" id="IPR038765">
    <property type="entry name" value="Papain-like_cys_pep_sf"/>
</dbReference>
<evidence type="ECO:0000313" key="8">
    <source>
        <dbReference type="Proteomes" id="UP000593562"/>
    </source>
</evidence>
<keyword evidence="3" id="KW-0378">Hydrolase</keyword>